<reference evidence="3 4" key="1">
    <citation type="submission" date="2017-09" db="EMBL/GenBank/DDBJ databases">
        <title>WGS assembly of Aquilegia coerulea Goldsmith.</title>
        <authorList>
            <person name="Hodges S."/>
            <person name="Kramer E."/>
            <person name="Nordborg M."/>
            <person name="Tomkins J."/>
            <person name="Borevitz J."/>
            <person name="Derieg N."/>
            <person name="Yan J."/>
            <person name="Mihaltcheva S."/>
            <person name="Hayes R.D."/>
            <person name="Rokhsar D."/>
        </authorList>
    </citation>
    <scope>NUCLEOTIDE SEQUENCE [LARGE SCALE GENOMIC DNA]</scope>
    <source>
        <strain evidence="4">cv. Goldsmith</strain>
    </source>
</reference>
<organism evidence="3 4">
    <name type="scientific">Aquilegia coerulea</name>
    <name type="common">Rocky mountain columbine</name>
    <dbReference type="NCBI Taxonomy" id="218851"/>
    <lineage>
        <taxon>Eukaryota</taxon>
        <taxon>Viridiplantae</taxon>
        <taxon>Streptophyta</taxon>
        <taxon>Embryophyta</taxon>
        <taxon>Tracheophyta</taxon>
        <taxon>Spermatophyta</taxon>
        <taxon>Magnoliopsida</taxon>
        <taxon>Ranunculales</taxon>
        <taxon>Ranunculaceae</taxon>
        <taxon>Thalictroideae</taxon>
        <taxon>Aquilegia</taxon>
    </lineage>
</organism>
<dbReference type="AlphaFoldDB" id="A0A2G5EYG2"/>
<evidence type="ECO:0000259" key="2">
    <source>
        <dbReference type="Pfam" id="PF24750"/>
    </source>
</evidence>
<dbReference type="Proteomes" id="UP000230069">
    <property type="component" value="Unassembled WGS sequence"/>
</dbReference>
<dbReference type="SUPFAM" id="SSF50965">
    <property type="entry name" value="Galactose oxidase, central domain"/>
    <property type="match status" value="1"/>
</dbReference>
<protein>
    <submittedName>
        <fullName evidence="3">Uncharacterized protein</fullName>
    </submittedName>
</protein>
<feature type="domain" description="F-box" evidence="1">
    <location>
        <begin position="19"/>
        <end position="53"/>
    </location>
</feature>
<dbReference type="InterPro" id="IPR056592">
    <property type="entry name" value="Beta-prop_At3g26010-like"/>
</dbReference>
<feature type="domain" description="F-box protein At3g26010-like beta-propeller" evidence="2">
    <location>
        <begin position="120"/>
        <end position="345"/>
    </location>
</feature>
<dbReference type="InParanoid" id="A0A2G5EYG2"/>
<dbReference type="InterPro" id="IPR001810">
    <property type="entry name" value="F-box_dom"/>
</dbReference>
<dbReference type="STRING" id="218851.A0A2G5EYG2"/>
<name>A0A2G5EYG2_AQUCA</name>
<dbReference type="Pfam" id="PF24750">
    <property type="entry name" value="b-prop_At3g26010-like"/>
    <property type="match status" value="1"/>
</dbReference>
<dbReference type="PANTHER" id="PTHR35546">
    <property type="entry name" value="F-BOX PROTEIN INTERACTION DOMAIN PROTEIN-RELATED"/>
    <property type="match status" value="1"/>
</dbReference>
<dbReference type="Pfam" id="PF00646">
    <property type="entry name" value="F-box"/>
    <property type="match status" value="1"/>
</dbReference>
<dbReference type="InterPro" id="IPR011043">
    <property type="entry name" value="Gal_Oxase/kelch_b-propeller"/>
</dbReference>
<evidence type="ECO:0000313" key="4">
    <source>
        <dbReference type="Proteomes" id="UP000230069"/>
    </source>
</evidence>
<proteinExistence type="predicted"/>
<accession>A0A2G5EYG2</accession>
<evidence type="ECO:0000259" key="1">
    <source>
        <dbReference type="Pfam" id="PF00646"/>
    </source>
</evidence>
<evidence type="ECO:0000313" key="3">
    <source>
        <dbReference type="EMBL" id="PIA60746.1"/>
    </source>
</evidence>
<dbReference type="InterPro" id="IPR055290">
    <property type="entry name" value="At3g26010-like"/>
</dbReference>
<dbReference type="SUPFAM" id="SSF81383">
    <property type="entry name" value="F-box domain"/>
    <property type="match status" value="1"/>
</dbReference>
<dbReference type="PANTHER" id="PTHR35546:SF130">
    <property type="entry name" value="EXPRESSED PROTEIN"/>
    <property type="match status" value="1"/>
</dbReference>
<dbReference type="InterPro" id="IPR036047">
    <property type="entry name" value="F-box-like_dom_sf"/>
</dbReference>
<gene>
    <name evidence="3" type="ORF">AQUCO_00300333v1</name>
</gene>
<keyword evidence="4" id="KW-1185">Reference proteome</keyword>
<dbReference type="OrthoDB" id="626202at2759"/>
<sequence length="465" mass="52608">MAEELKRSRGGVVPVMEQEDLLSEILIRVPIKSLFRSKVVSKRWRILISDQIFINSYIKRSKSFPTLISGFFYSEIKKKTSDSDGEEINFLNTTISSNNGRLDDDDGLVSCIDKNLSFLSSSIQGSVVILDSSNGILLCTDKRVFPNSNYFVCNPLTKQWISLSKPRDHGDGVGKTRLYCYNVDEFFTQKTEFMVVCVVEKTLEIYSSETRKWKKPKVFEDHATPFPFSWGKFCRLTLFNGSAYWFGGDGKRISVYDFNKEIISYIELGLPLVGPTWSIMGVSDGSMYFAQSNFTDFRLWVIADGNELSLKHMVEYENCIPNHKRNSRPAGFLPLAFHPLDDNLVLVKLTRGSKFALIEWTREVSKLSAKLMPGQIGRSSPTSFLHGLLAFLPLRRLERVSILFLNLTSYQLILPASLGGKIKETAGLAFFSSTSFLLTCNLNSGDRNSWQRKTNNGNPPVLKDS</sequence>
<dbReference type="EMBL" id="KZ305020">
    <property type="protein sequence ID" value="PIA60746.1"/>
    <property type="molecule type" value="Genomic_DNA"/>
</dbReference>